<gene>
    <name evidence="2" type="ORF">DM868_10875</name>
</gene>
<keyword evidence="1" id="KW-1133">Transmembrane helix</keyword>
<dbReference type="Proteomes" id="UP000308037">
    <property type="component" value="Unassembled WGS sequence"/>
</dbReference>
<dbReference type="RefSeq" id="WP_137276900.1">
    <property type="nucleotide sequence ID" value="NZ_QKNX01000004.1"/>
</dbReference>
<proteinExistence type="predicted"/>
<feature type="transmembrane region" description="Helical" evidence="1">
    <location>
        <begin position="48"/>
        <end position="74"/>
    </location>
</feature>
<dbReference type="EMBL" id="QKNX01000004">
    <property type="protein sequence ID" value="TKR25261.1"/>
    <property type="molecule type" value="Genomic_DNA"/>
</dbReference>
<organism evidence="2 3">
    <name type="scientific">Natronomonas salsuginis</name>
    <dbReference type="NCBI Taxonomy" id="2217661"/>
    <lineage>
        <taxon>Archaea</taxon>
        <taxon>Methanobacteriati</taxon>
        <taxon>Methanobacteriota</taxon>
        <taxon>Stenosarchaea group</taxon>
        <taxon>Halobacteria</taxon>
        <taxon>Halobacteriales</taxon>
        <taxon>Natronomonadaceae</taxon>
        <taxon>Natronomonas</taxon>
    </lineage>
</organism>
<evidence type="ECO:0000313" key="2">
    <source>
        <dbReference type="EMBL" id="TKR25261.1"/>
    </source>
</evidence>
<reference evidence="2 3" key="1">
    <citation type="submission" date="2019-04" db="EMBL/GenBank/DDBJ databases">
        <title>Natronomonas sp. F20-122 a newhaloarchaeon isolated from a saline saltern of Isla Bacuta, Huelva, Spain.</title>
        <authorList>
            <person name="Duran-Viseras A."/>
            <person name="Sanchez-Porro C."/>
            <person name="Ventosa A."/>
        </authorList>
    </citation>
    <scope>NUCLEOTIDE SEQUENCE [LARGE SCALE GENOMIC DNA]</scope>
    <source>
        <strain evidence="2 3">F20-122</strain>
    </source>
</reference>
<keyword evidence="3" id="KW-1185">Reference proteome</keyword>
<comment type="caution">
    <text evidence="2">The sequence shown here is derived from an EMBL/GenBank/DDBJ whole genome shotgun (WGS) entry which is preliminary data.</text>
</comment>
<protein>
    <submittedName>
        <fullName evidence="2">Uncharacterized protein</fullName>
    </submittedName>
</protein>
<keyword evidence="1" id="KW-0812">Transmembrane</keyword>
<feature type="transmembrane region" description="Helical" evidence="1">
    <location>
        <begin position="14"/>
        <end position="36"/>
    </location>
</feature>
<name>A0A4U5JAG8_9EURY</name>
<keyword evidence="1" id="KW-0472">Membrane</keyword>
<sequence length="77" mass="8374">MSPLQFGVPGGPELLILLLIFALLVVLPFVLAYWTYKDAEGRGDDNAALWALAVGGLTVTTFFGGFVALAVYIWQRE</sequence>
<accession>A0A4U5JAG8</accession>
<dbReference type="AlphaFoldDB" id="A0A4U5JAG8"/>
<evidence type="ECO:0000313" key="3">
    <source>
        <dbReference type="Proteomes" id="UP000308037"/>
    </source>
</evidence>
<evidence type="ECO:0000256" key="1">
    <source>
        <dbReference type="SAM" id="Phobius"/>
    </source>
</evidence>